<accession>A0A6V8KPQ1</accession>
<dbReference type="EMBL" id="BLPF01000003">
    <property type="protein sequence ID" value="GFJ84588.1"/>
    <property type="molecule type" value="Genomic_DNA"/>
</dbReference>
<keyword evidence="2" id="KW-1185">Reference proteome</keyword>
<dbReference type="AlphaFoldDB" id="A0A6V8KPQ1"/>
<comment type="caution">
    <text evidence="1">The sequence shown here is derived from an EMBL/GenBank/DDBJ whole genome shotgun (WGS) entry which is preliminary data.</text>
</comment>
<reference evidence="1 2" key="2">
    <citation type="submission" date="2020-03" db="EMBL/GenBank/DDBJ databases">
        <authorList>
            <person name="Ichikawa N."/>
            <person name="Kimura A."/>
            <person name="Kitahashi Y."/>
            <person name="Uohara A."/>
        </authorList>
    </citation>
    <scope>NUCLEOTIDE SEQUENCE [LARGE SCALE GENOMIC DNA]</scope>
    <source>
        <strain evidence="1 2">NBRC 108639</strain>
    </source>
</reference>
<proteinExistence type="predicted"/>
<organism evidence="1 2">
    <name type="scientific">Phytohabitans houttuyneae</name>
    <dbReference type="NCBI Taxonomy" id="1076126"/>
    <lineage>
        <taxon>Bacteria</taxon>
        <taxon>Bacillati</taxon>
        <taxon>Actinomycetota</taxon>
        <taxon>Actinomycetes</taxon>
        <taxon>Micromonosporales</taxon>
        <taxon>Micromonosporaceae</taxon>
    </lineage>
</organism>
<gene>
    <name evidence="1" type="ORF">Phou_087680</name>
</gene>
<reference evidence="1 2" key="1">
    <citation type="submission" date="2020-03" db="EMBL/GenBank/DDBJ databases">
        <title>Whole genome shotgun sequence of Phytohabitans houttuyneae NBRC 108639.</title>
        <authorList>
            <person name="Komaki H."/>
            <person name="Tamura T."/>
        </authorList>
    </citation>
    <scope>NUCLEOTIDE SEQUENCE [LARGE SCALE GENOMIC DNA]</scope>
    <source>
        <strain evidence="1 2">NBRC 108639</strain>
    </source>
</reference>
<protein>
    <submittedName>
        <fullName evidence="1">Uncharacterized protein</fullName>
    </submittedName>
</protein>
<sequence length="75" mass="7904">MFPWLFQEAPRDLGMLALLLVGILVAVSLALRGSRGKPAASLGTDDCRRCGGTGRIRAGGGGDWPCLEDVHRPAT</sequence>
<name>A0A6V8KPQ1_9ACTN</name>
<dbReference type="Proteomes" id="UP000482800">
    <property type="component" value="Unassembled WGS sequence"/>
</dbReference>
<evidence type="ECO:0000313" key="1">
    <source>
        <dbReference type="EMBL" id="GFJ84588.1"/>
    </source>
</evidence>
<evidence type="ECO:0000313" key="2">
    <source>
        <dbReference type="Proteomes" id="UP000482800"/>
    </source>
</evidence>